<dbReference type="OrthoDB" id="255848at2"/>
<dbReference type="NCBIfam" id="TIGR02532">
    <property type="entry name" value="IV_pilin_GFxxxE"/>
    <property type="match status" value="1"/>
</dbReference>
<dbReference type="EMBL" id="CP036279">
    <property type="protein sequence ID" value="QDU59488.1"/>
    <property type="molecule type" value="Genomic_DNA"/>
</dbReference>
<dbReference type="InterPro" id="IPR027558">
    <property type="entry name" value="Pre_pil_HX9DG_C"/>
</dbReference>
<feature type="domain" description="DUF1559" evidence="1">
    <location>
        <begin position="32"/>
        <end position="319"/>
    </location>
</feature>
<dbReference type="AlphaFoldDB" id="A0A518AXN5"/>
<dbReference type="Proteomes" id="UP000317093">
    <property type="component" value="Chromosome"/>
</dbReference>
<dbReference type="SUPFAM" id="SSF54523">
    <property type="entry name" value="Pili subunits"/>
    <property type="match status" value="1"/>
</dbReference>
<dbReference type="Pfam" id="PF07596">
    <property type="entry name" value="SBP_bac_10"/>
    <property type="match status" value="1"/>
</dbReference>
<dbReference type="NCBIfam" id="TIGR04294">
    <property type="entry name" value="pre_pil_HX9DG"/>
    <property type="match status" value="1"/>
</dbReference>
<accession>A0A518AXN5</accession>
<dbReference type="Gene3D" id="3.30.700.10">
    <property type="entry name" value="Glycoprotein, Type 4 Pilin"/>
    <property type="match status" value="1"/>
</dbReference>
<dbReference type="InterPro" id="IPR012902">
    <property type="entry name" value="N_methyl_site"/>
</dbReference>
<proteinExistence type="predicted"/>
<dbReference type="PANTHER" id="PTHR30093">
    <property type="entry name" value="GENERAL SECRETION PATHWAY PROTEIN G"/>
    <property type="match status" value="1"/>
</dbReference>
<name>A0A518AXN5_9BACT</name>
<dbReference type="Pfam" id="PF07963">
    <property type="entry name" value="N_methyl"/>
    <property type="match status" value="1"/>
</dbReference>
<evidence type="ECO:0000259" key="1">
    <source>
        <dbReference type="Pfam" id="PF07596"/>
    </source>
</evidence>
<dbReference type="PANTHER" id="PTHR30093:SF2">
    <property type="entry name" value="TYPE II SECRETION SYSTEM PROTEIN H"/>
    <property type="match status" value="1"/>
</dbReference>
<keyword evidence="3" id="KW-1185">Reference proteome</keyword>
<dbReference type="KEGG" id="knv:Pan216_03160"/>
<evidence type="ECO:0000313" key="2">
    <source>
        <dbReference type="EMBL" id="QDU59488.1"/>
    </source>
</evidence>
<gene>
    <name evidence="2" type="ORF">Pan216_03160</name>
</gene>
<organism evidence="2 3">
    <name type="scientific">Kolteria novifilia</name>
    <dbReference type="NCBI Taxonomy" id="2527975"/>
    <lineage>
        <taxon>Bacteria</taxon>
        <taxon>Pseudomonadati</taxon>
        <taxon>Planctomycetota</taxon>
        <taxon>Planctomycetia</taxon>
        <taxon>Kolteriales</taxon>
        <taxon>Kolteriaceae</taxon>
        <taxon>Kolteria</taxon>
    </lineage>
</organism>
<sequence>MGNRRRAFTLVELLVVIAVIGVLVSLLLPAVQQAREAARRSQCANKLRQLAVALHSYAETHQVLPPSSVNRGRLSCPGGLDVASDSAGWGRAPWTVLVLPYLEQQQMYEQFNLEQSFAQHRGQSNSSTAFDANRVAQRMLNTSFVCPSNPIASAANEANESCYLAVMGGGPSSEACAFDNSLLRGLWNNGMMHINSSHRVEDASDGTSRTVLLGETKYQLSAVTSASIGNENGGRTWACSARNTRIGPDAQAVALSEPINQPRRNFDSTNADGTIPNGVGSKSTYVWGVFSRAMGSFHPGGAHAAMVDGSVRFISDAADLAILQSIGRRDDGEPLGNTGF</sequence>
<evidence type="ECO:0000313" key="3">
    <source>
        <dbReference type="Proteomes" id="UP000317093"/>
    </source>
</evidence>
<reference evidence="2 3" key="1">
    <citation type="submission" date="2019-02" db="EMBL/GenBank/DDBJ databases">
        <title>Deep-cultivation of Planctomycetes and their phenomic and genomic characterization uncovers novel biology.</title>
        <authorList>
            <person name="Wiegand S."/>
            <person name="Jogler M."/>
            <person name="Boedeker C."/>
            <person name="Pinto D."/>
            <person name="Vollmers J."/>
            <person name="Rivas-Marin E."/>
            <person name="Kohn T."/>
            <person name="Peeters S.H."/>
            <person name="Heuer A."/>
            <person name="Rast P."/>
            <person name="Oberbeckmann S."/>
            <person name="Bunk B."/>
            <person name="Jeske O."/>
            <person name="Meyerdierks A."/>
            <person name="Storesund J.E."/>
            <person name="Kallscheuer N."/>
            <person name="Luecker S."/>
            <person name="Lage O.M."/>
            <person name="Pohl T."/>
            <person name="Merkel B.J."/>
            <person name="Hornburger P."/>
            <person name="Mueller R.-W."/>
            <person name="Bruemmer F."/>
            <person name="Labrenz M."/>
            <person name="Spormann A.M."/>
            <person name="Op den Camp H."/>
            <person name="Overmann J."/>
            <person name="Amann R."/>
            <person name="Jetten M.S.M."/>
            <person name="Mascher T."/>
            <person name="Medema M.H."/>
            <person name="Devos D.P."/>
            <person name="Kaster A.-K."/>
            <person name="Ovreas L."/>
            <person name="Rohde M."/>
            <person name="Galperin M.Y."/>
            <person name="Jogler C."/>
        </authorList>
    </citation>
    <scope>NUCLEOTIDE SEQUENCE [LARGE SCALE GENOMIC DNA]</scope>
    <source>
        <strain evidence="2 3">Pan216</strain>
    </source>
</reference>
<dbReference type="RefSeq" id="WP_145263536.1">
    <property type="nucleotide sequence ID" value="NZ_CP036279.1"/>
</dbReference>
<dbReference type="InterPro" id="IPR045584">
    <property type="entry name" value="Pilin-like"/>
</dbReference>
<protein>
    <recommendedName>
        <fullName evidence="1">DUF1559 domain-containing protein</fullName>
    </recommendedName>
</protein>
<dbReference type="InterPro" id="IPR011453">
    <property type="entry name" value="DUF1559"/>
</dbReference>